<dbReference type="InterPro" id="IPR001496">
    <property type="entry name" value="SOCS_box"/>
</dbReference>
<dbReference type="Pfam" id="PF07525">
    <property type="entry name" value="SOCS_box"/>
    <property type="match status" value="1"/>
</dbReference>
<dbReference type="SUPFAM" id="SSF158235">
    <property type="entry name" value="SOCS box-like"/>
    <property type="match status" value="1"/>
</dbReference>
<dbReference type="EMBL" id="JAODUO010000101">
    <property type="protein sequence ID" value="KAK2189602.1"/>
    <property type="molecule type" value="Genomic_DNA"/>
</dbReference>
<feature type="region of interest" description="Disordered" evidence="1">
    <location>
        <begin position="1"/>
        <end position="24"/>
    </location>
</feature>
<sequence length="435" mass="49127">MGAEESKGPSVSVNGRGEAVDQGWGDPRGAAAAVDFPNSCGQLTEAVAWTLLHQCTLDNWKDGHAGAAGFAETILTCDGLLHKDCNFSFCMSRQGIISINKANSIFSFRKRSKFAKMAEHFEYNHIPAQMSSINHFRVKSVLCFRENLVVLHLTRNTNSHFGLLDLGINKFLGVFGNRHVEFANEALAGEISPDQSKCLLRMPTVPGHTRPQAPVNVVLQLYDLKAMQLLREMELYFNICHFCFDPRFSWQRIAVTNFEANHTNSLSLVQLDTWQTVHTNSTVADIHHILYPCMKDLSYSKDGSLLIAVVVDITCYCREKRMRTCRPLHCSIYIFSGDTADTLHCIQYHRYTCARHLCPVNYTPVLSVCGNRMAILMNIPYMPGQNYVQVYKLPTVNNLQSLCRIVILQNFATHHLPQLPLPQKIIDSLQFKPEF</sequence>
<evidence type="ECO:0000313" key="3">
    <source>
        <dbReference type="EMBL" id="KAK2189602.1"/>
    </source>
</evidence>
<organism evidence="3 4">
    <name type="scientific">Ridgeia piscesae</name>
    <name type="common">Tubeworm</name>
    <dbReference type="NCBI Taxonomy" id="27915"/>
    <lineage>
        <taxon>Eukaryota</taxon>
        <taxon>Metazoa</taxon>
        <taxon>Spiralia</taxon>
        <taxon>Lophotrochozoa</taxon>
        <taxon>Annelida</taxon>
        <taxon>Polychaeta</taxon>
        <taxon>Sedentaria</taxon>
        <taxon>Canalipalpata</taxon>
        <taxon>Sabellida</taxon>
        <taxon>Siboglinidae</taxon>
        <taxon>Ridgeia</taxon>
    </lineage>
</organism>
<dbReference type="PROSITE" id="PS50225">
    <property type="entry name" value="SOCS"/>
    <property type="match status" value="1"/>
</dbReference>
<name>A0AAD9P7S8_RIDPI</name>
<dbReference type="Proteomes" id="UP001209878">
    <property type="component" value="Unassembled WGS sequence"/>
</dbReference>
<reference evidence="3" key="1">
    <citation type="journal article" date="2023" name="Mol. Biol. Evol.">
        <title>Third-Generation Sequencing Reveals the Adaptive Role of the Epigenome in Three Deep-Sea Polychaetes.</title>
        <authorList>
            <person name="Perez M."/>
            <person name="Aroh O."/>
            <person name="Sun Y."/>
            <person name="Lan Y."/>
            <person name="Juniper S.K."/>
            <person name="Young C.R."/>
            <person name="Angers B."/>
            <person name="Qian P.Y."/>
        </authorList>
    </citation>
    <scope>NUCLEOTIDE SEQUENCE</scope>
    <source>
        <strain evidence="3">R07B-5</strain>
    </source>
</reference>
<evidence type="ECO:0000313" key="4">
    <source>
        <dbReference type="Proteomes" id="UP001209878"/>
    </source>
</evidence>
<protein>
    <recommendedName>
        <fullName evidence="2">SOCS box domain-containing protein</fullName>
    </recommendedName>
</protein>
<feature type="domain" description="SOCS box" evidence="2">
    <location>
        <begin position="376"/>
        <end position="430"/>
    </location>
</feature>
<evidence type="ECO:0000259" key="2">
    <source>
        <dbReference type="PROSITE" id="PS50225"/>
    </source>
</evidence>
<dbReference type="CDD" id="cd03717">
    <property type="entry name" value="SOCS_SOCS_like"/>
    <property type="match status" value="1"/>
</dbReference>
<evidence type="ECO:0000256" key="1">
    <source>
        <dbReference type="SAM" id="MobiDB-lite"/>
    </source>
</evidence>
<accession>A0AAD9P7S8</accession>
<proteinExistence type="predicted"/>
<comment type="caution">
    <text evidence="3">The sequence shown here is derived from an EMBL/GenBank/DDBJ whole genome shotgun (WGS) entry which is preliminary data.</text>
</comment>
<dbReference type="InterPro" id="IPR036036">
    <property type="entry name" value="SOCS_box-like_dom_sf"/>
</dbReference>
<gene>
    <name evidence="3" type="ORF">NP493_101g03034</name>
</gene>
<dbReference type="AlphaFoldDB" id="A0AAD9P7S8"/>
<dbReference type="GO" id="GO:0035556">
    <property type="term" value="P:intracellular signal transduction"/>
    <property type="evidence" value="ECO:0007669"/>
    <property type="project" value="InterPro"/>
</dbReference>
<keyword evidence="4" id="KW-1185">Reference proteome</keyword>